<keyword evidence="2" id="KW-1185">Reference proteome</keyword>
<sequence>MPSAFSDLHHRDTPLLIPNPWDAGSARLLASLGFRALATTSSGFAGTLGRRDGGVTRDEALAHAATIVAATDLPVSADLENGFGHAPGDVAATITAARGAGLAGGSVEDFTGDAGSPIYARDAAVERIAAATSAAGGEFVLTARCENLLHGVHDLADTIERLQAYQEAGADVLYAPGLARIADVETVVRNVDRPVNVLLVDGGPTVAELGRAGVARISVGGTFFYAASGALIDAGKALLDGDTSFFANAATGREGAAAAFT</sequence>
<dbReference type="SUPFAM" id="SSF51621">
    <property type="entry name" value="Phosphoenolpyruvate/pyruvate domain"/>
    <property type="match status" value="1"/>
</dbReference>
<gene>
    <name evidence="1" type="ORF">PSU4_07960</name>
</gene>
<name>A0A511DAL2_9PSEU</name>
<dbReference type="Gene3D" id="3.20.20.60">
    <property type="entry name" value="Phosphoenolpyruvate-binding domains"/>
    <property type="match status" value="1"/>
</dbReference>
<dbReference type="EMBL" id="BJVJ01000004">
    <property type="protein sequence ID" value="GEL21842.1"/>
    <property type="molecule type" value="Genomic_DNA"/>
</dbReference>
<dbReference type="OrthoDB" id="9780430at2"/>
<dbReference type="RefSeq" id="WP_147102557.1">
    <property type="nucleotide sequence ID" value="NZ_BJVJ01000004.1"/>
</dbReference>
<dbReference type="Pfam" id="PF13714">
    <property type="entry name" value="PEP_mutase"/>
    <property type="match status" value="1"/>
</dbReference>
<dbReference type="PANTHER" id="PTHR42905">
    <property type="entry name" value="PHOSPHOENOLPYRUVATE CARBOXYLASE"/>
    <property type="match status" value="1"/>
</dbReference>
<dbReference type="CDD" id="cd00377">
    <property type="entry name" value="ICL_PEPM"/>
    <property type="match status" value="1"/>
</dbReference>
<dbReference type="InterPro" id="IPR040442">
    <property type="entry name" value="Pyrv_kinase-like_dom_sf"/>
</dbReference>
<comment type="caution">
    <text evidence="1">The sequence shown here is derived from an EMBL/GenBank/DDBJ whole genome shotgun (WGS) entry which is preliminary data.</text>
</comment>
<dbReference type="InterPro" id="IPR015813">
    <property type="entry name" value="Pyrv/PenolPyrv_kinase-like_dom"/>
</dbReference>
<dbReference type="InterPro" id="IPR039556">
    <property type="entry name" value="ICL/PEPM"/>
</dbReference>
<dbReference type="AlphaFoldDB" id="A0A511DAL2"/>
<dbReference type="PANTHER" id="PTHR42905:SF16">
    <property type="entry name" value="CARBOXYPHOSPHONOENOLPYRUVATE PHOSPHONOMUTASE-LIKE PROTEIN (AFU_ORTHOLOGUE AFUA_5G07230)"/>
    <property type="match status" value="1"/>
</dbReference>
<accession>A0A511DAL2</accession>
<proteinExistence type="predicted"/>
<evidence type="ECO:0000313" key="2">
    <source>
        <dbReference type="Proteomes" id="UP000321685"/>
    </source>
</evidence>
<dbReference type="GO" id="GO:0016829">
    <property type="term" value="F:lyase activity"/>
    <property type="evidence" value="ECO:0007669"/>
    <property type="project" value="UniProtKB-KW"/>
</dbReference>
<keyword evidence="1" id="KW-0456">Lyase</keyword>
<organism evidence="1 2">
    <name type="scientific">Pseudonocardia sulfidoxydans NBRC 16205</name>
    <dbReference type="NCBI Taxonomy" id="1223511"/>
    <lineage>
        <taxon>Bacteria</taxon>
        <taxon>Bacillati</taxon>
        <taxon>Actinomycetota</taxon>
        <taxon>Actinomycetes</taxon>
        <taxon>Pseudonocardiales</taxon>
        <taxon>Pseudonocardiaceae</taxon>
        <taxon>Pseudonocardia</taxon>
    </lineage>
</organism>
<reference evidence="1 2" key="1">
    <citation type="submission" date="2019-07" db="EMBL/GenBank/DDBJ databases">
        <title>Whole genome shotgun sequence of Pseudonocardia sulfidoxydans NBRC 16205.</title>
        <authorList>
            <person name="Hosoyama A."/>
            <person name="Uohara A."/>
            <person name="Ohji S."/>
            <person name="Ichikawa N."/>
        </authorList>
    </citation>
    <scope>NUCLEOTIDE SEQUENCE [LARGE SCALE GENOMIC DNA]</scope>
    <source>
        <strain evidence="1 2">NBRC 16205</strain>
    </source>
</reference>
<dbReference type="Proteomes" id="UP000321685">
    <property type="component" value="Unassembled WGS sequence"/>
</dbReference>
<evidence type="ECO:0000313" key="1">
    <source>
        <dbReference type="EMBL" id="GEL21842.1"/>
    </source>
</evidence>
<protein>
    <submittedName>
        <fullName evidence="1">2-methylisocitrate lyase</fullName>
    </submittedName>
</protein>